<reference evidence="3" key="1">
    <citation type="journal article" date="2019" name="Int. J. Syst. Evol. Microbiol.">
        <title>The Global Catalogue of Microorganisms (GCM) 10K type strain sequencing project: providing services to taxonomists for standard genome sequencing and annotation.</title>
        <authorList>
            <consortium name="The Broad Institute Genomics Platform"/>
            <consortium name="The Broad Institute Genome Sequencing Center for Infectious Disease"/>
            <person name="Wu L."/>
            <person name="Ma J."/>
        </authorList>
    </citation>
    <scope>NUCLEOTIDE SEQUENCE [LARGE SCALE GENOMIC DNA]</scope>
    <source>
        <strain evidence="3">JCM 31696</strain>
    </source>
</reference>
<protein>
    <recommendedName>
        <fullName evidence="4">Cation:proton antiporter</fullName>
    </recommendedName>
</protein>
<keyword evidence="1" id="KW-0472">Membrane</keyword>
<evidence type="ECO:0000256" key="1">
    <source>
        <dbReference type="SAM" id="Phobius"/>
    </source>
</evidence>
<gene>
    <name evidence="2" type="ORF">ACFQ07_09815</name>
</gene>
<organism evidence="2 3">
    <name type="scientific">Actinomadura adrarensis</name>
    <dbReference type="NCBI Taxonomy" id="1819600"/>
    <lineage>
        <taxon>Bacteria</taxon>
        <taxon>Bacillati</taxon>
        <taxon>Actinomycetota</taxon>
        <taxon>Actinomycetes</taxon>
        <taxon>Streptosporangiales</taxon>
        <taxon>Thermomonosporaceae</taxon>
        <taxon>Actinomadura</taxon>
    </lineage>
</organism>
<evidence type="ECO:0000313" key="2">
    <source>
        <dbReference type="EMBL" id="MFD0852520.1"/>
    </source>
</evidence>
<evidence type="ECO:0000313" key="3">
    <source>
        <dbReference type="Proteomes" id="UP001597083"/>
    </source>
</evidence>
<keyword evidence="3" id="KW-1185">Reference proteome</keyword>
<sequence length="69" mass="7538">LLVGSVLALAYLMPIPVRAFFRPQTEPYDGGEARWTLTLPLVLTAVACLVLFFGADAVITPFDEALETR</sequence>
<evidence type="ECO:0008006" key="4">
    <source>
        <dbReference type="Google" id="ProtNLM"/>
    </source>
</evidence>
<dbReference type="EMBL" id="JBHTIR010001415">
    <property type="protein sequence ID" value="MFD0852520.1"/>
    <property type="molecule type" value="Genomic_DNA"/>
</dbReference>
<proteinExistence type="predicted"/>
<keyword evidence="1" id="KW-1133">Transmembrane helix</keyword>
<feature type="non-terminal residue" evidence="2">
    <location>
        <position position="1"/>
    </location>
</feature>
<feature type="transmembrane region" description="Helical" evidence="1">
    <location>
        <begin position="35"/>
        <end position="59"/>
    </location>
</feature>
<accession>A0ABW3CDA3</accession>
<name>A0ABW3CDA3_9ACTN</name>
<keyword evidence="1" id="KW-0812">Transmembrane</keyword>
<comment type="caution">
    <text evidence="2">The sequence shown here is derived from an EMBL/GenBank/DDBJ whole genome shotgun (WGS) entry which is preliminary data.</text>
</comment>
<dbReference type="Proteomes" id="UP001597083">
    <property type="component" value="Unassembled WGS sequence"/>
</dbReference>